<proteinExistence type="predicted"/>
<dbReference type="AlphaFoldDB" id="A0A1I4JDG0"/>
<evidence type="ECO:0000313" key="1">
    <source>
        <dbReference type="EMBL" id="SFL64146.1"/>
    </source>
</evidence>
<dbReference type="PIRSF" id="PIRSF028304">
    <property type="entry name" value="UCP028304"/>
    <property type="match status" value="1"/>
</dbReference>
<dbReference type="Pfam" id="PF05947">
    <property type="entry name" value="T6SS_TssF"/>
    <property type="match status" value="1"/>
</dbReference>
<dbReference type="Proteomes" id="UP000199470">
    <property type="component" value="Unassembled WGS sequence"/>
</dbReference>
<organism evidence="1 2">
    <name type="scientific">Rugamonas rubra</name>
    <dbReference type="NCBI Taxonomy" id="758825"/>
    <lineage>
        <taxon>Bacteria</taxon>
        <taxon>Pseudomonadati</taxon>
        <taxon>Pseudomonadota</taxon>
        <taxon>Betaproteobacteria</taxon>
        <taxon>Burkholderiales</taxon>
        <taxon>Oxalobacteraceae</taxon>
        <taxon>Telluria group</taxon>
        <taxon>Rugamonas</taxon>
    </lineage>
</organism>
<dbReference type="RefSeq" id="WP_093384325.1">
    <property type="nucleotide sequence ID" value="NZ_FOTW01000006.1"/>
</dbReference>
<dbReference type="OrthoDB" id="9763676at2"/>
<dbReference type="PANTHER" id="PTHR35370">
    <property type="entry name" value="CYTOPLASMIC PROTEIN-RELATED-RELATED"/>
    <property type="match status" value="1"/>
</dbReference>
<accession>A0A1I4JDG0</accession>
<protein>
    <submittedName>
        <fullName evidence="1">Type VI secretion system protein ImpG</fullName>
    </submittedName>
</protein>
<dbReference type="STRING" id="758825.SAMN02982985_00920"/>
<sequence>MKHLVPFIERELSLFGKLFRRFAEEFPGVAGDLKLNGEGSEDPQVRMLTQATAILNARIAKKLDDDYEEVTTSFLQMAAPHLLLPFPACSIACFAAASDKGKSAGSLTVARGTMLKTPARRGDGGICKFRTAYPVRLTSATVAKAHFTPSIAAPVGTRLGQGATSAISIVVEWASQTAGTSGTVVETLRLFIDSDPAFCAALLDALFLRTESVYVEVGDGRWHLLDKTPLAPVGFDAADEALIPFPAKSKDAYRLLTEYFCFPAKFNFIDIALAACTEHLPPGGHRLTLHFALAGVAMDSPVARLLKPLSEQHFLSGCTPVVNLFKQTASPIKLDHTKSEYTLVADPLHADTCQLYSVDSVHLIKDAAKGNGAVEFRPYYSLRHGDDAGKKVSYWIMRRDDAMAVTNQGYENILSFVDVDFNPLAAATGTISIELTCSNGELPRDQDFGQSGGAMFVDASIGDHRLTLLRRPSPPCPPATGRNAQWKLASHLALSTTSLSQEGLPAFREMLAMHDLPRSATARRQIDGIVGLETRPARVFLQDEYGGAFVSGIEVRMTIDETAFAGSGIHVFVQLMDHFMSMSVHLNSFTQLIVLSQQSEKELVKCQPRHGNLSLV</sequence>
<evidence type="ECO:0000313" key="2">
    <source>
        <dbReference type="Proteomes" id="UP000199470"/>
    </source>
</evidence>
<dbReference type="EMBL" id="FOTW01000006">
    <property type="protein sequence ID" value="SFL64146.1"/>
    <property type="molecule type" value="Genomic_DNA"/>
</dbReference>
<dbReference type="NCBIfam" id="TIGR03359">
    <property type="entry name" value="VI_chp_6"/>
    <property type="match status" value="1"/>
</dbReference>
<dbReference type="InterPro" id="IPR010272">
    <property type="entry name" value="T6SS_TssF"/>
</dbReference>
<reference evidence="1 2" key="1">
    <citation type="submission" date="2016-10" db="EMBL/GenBank/DDBJ databases">
        <authorList>
            <person name="de Groot N.N."/>
        </authorList>
    </citation>
    <scope>NUCLEOTIDE SEQUENCE [LARGE SCALE GENOMIC DNA]</scope>
    <source>
        <strain evidence="1 2">ATCC 43154</strain>
    </source>
</reference>
<name>A0A1I4JDG0_9BURK</name>
<dbReference type="PANTHER" id="PTHR35370:SF1">
    <property type="entry name" value="TYPE VI SECRETION SYSTEM COMPONENT TSSF1"/>
    <property type="match status" value="1"/>
</dbReference>
<keyword evidence="2" id="KW-1185">Reference proteome</keyword>
<gene>
    <name evidence="1" type="ORF">SAMN02982985_00920</name>
</gene>